<dbReference type="Pfam" id="PF00005">
    <property type="entry name" value="ABC_tran"/>
    <property type="match status" value="1"/>
</dbReference>
<feature type="non-terminal residue" evidence="4">
    <location>
        <position position="138"/>
    </location>
</feature>
<evidence type="ECO:0000256" key="1">
    <source>
        <dbReference type="ARBA" id="ARBA00022448"/>
    </source>
</evidence>
<accession>X0U3X3</accession>
<sequence length="138" mass="15159">MIKIELKDVWLGYGRKVVLKELTFQVSPGEIVGLIGPNGCGKSTIIRALSRVISPISGKIFLDGKDATKVPRRDLARLLGVVPQMPLLPSAFTAFEIVLMGRNPHLGLFQYEGPRELAIAWQAMEKTATCSLAERRVS</sequence>
<dbReference type="EMBL" id="BARS01008746">
    <property type="protein sequence ID" value="GAF83185.1"/>
    <property type="molecule type" value="Genomic_DNA"/>
</dbReference>
<dbReference type="PANTHER" id="PTHR42794:SF1">
    <property type="entry name" value="HEMIN IMPORT ATP-BINDING PROTEIN HMUV"/>
    <property type="match status" value="1"/>
</dbReference>
<dbReference type="InterPro" id="IPR027417">
    <property type="entry name" value="P-loop_NTPase"/>
</dbReference>
<keyword evidence="1" id="KW-0813">Transport</keyword>
<comment type="caution">
    <text evidence="4">The sequence shown here is derived from an EMBL/GenBank/DDBJ whole genome shotgun (WGS) entry which is preliminary data.</text>
</comment>
<feature type="domain" description="ABC transporter" evidence="3">
    <location>
        <begin position="19"/>
        <end position="133"/>
    </location>
</feature>
<name>X0U3X3_9ZZZZ</name>
<proteinExistence type="predicted"/>
<dbReference type="SUPFAM" id="SSF52540">
    <property type="entry name" value="P-loop containing nucleoside triphosphate hydrolases"/>
    <property type="match status" value="1"/>
</dbReference>
<evidence type="ECO:0000313" key="4">
    <source>
        <dbReference type="EMBL" id="GAF83185.1"/>
    </source>
</evidence>
<dbReference type="InterPro" id="IPR003439">
    <property type="entry name" value="ABC_transporter-like_ATP-bd"/>
</dbReference>
<dbReference type="PANTHER" id="PTHR42794">
    <property type="entry name" value="HEMIN IMPORT ATP-BINDING PROTEIN HMUV"/>
    <property type="match status" value="1"/>
</dbReference>
<keyword evidence="2" id="KW-1278">Translocase</keyword>
<dbReference type="GO" id="GO:0005524">
    <property type="term" value="F:ATP binding"/>
    <property type="evidence" value="ECO:0007669"/>
    <property type="project" value="InterPro"/>
</dbReference>
<organism evidence="4">
    <name type="scientific">marine sediment metagenome</name>
    <dbReference type="NCBI Taxonomy" id="412755"/>
    <lineage>
        <taxon>unclassified sequences</taxon>
        <taxon>metagenomes</taxon>
        <taxon>ecological metagenomes</taxon>
    </lineage>
</organism>
<dbReference type="AlphaFoldDB" id="X0U3X3"/>
<evidence type="ECO:0000256" key="2">
    <source>
        <dbReference type="ARBA" id="ARBA00022967"/>
    </source>
</evidence>
<gene>
    <name evidence="4" type="ORF">S01H1_16610</name>
</gene>
<reference evidence="4" key="1">
    <citation type="journal article" date="2014" name="Front. Microbiol.">
        <title>High frequency of phylogenetically diverse reductive dehalogenase-homologous genes in deep subseafloor sedimentary metagenomes.</title>
        <authorList>
            <person name="Kawai M."/>
            <person name="Futagami T."/>
            <person name="Toyoda A."/>
            <person name="Takaki Y."/>
            <person name="Nishi S."/>
            <person name="Hori S."/>
            <person name="Arai W."/>
            <person name="Tsubouchi T."/>
            <person name="Morono Y."/>
            <person name="Uchiyama I."/>
            <person name="Ito T."/>
            <person name="Fujiyama A."/>
            <person name="Inagaki F."/>
            <person name="Takami H."/>
        </authorList>
    </citation>
    <scope>NUCLEOTIDE SEQUENCE</scope>
    <source>
        <strain evidence="4">Expedition CK06-06</strain>
    </source>
</reference>
<dbReference type="Gene3D" id="3.40.50.300">
    <property type="entry name" value="P-loop containing nucleotide triphosphate hydrolases"/>
    <property type="match status" value="1"/>
</dbReference>
<protein>
    <recommendedName>
        <fullName evidence="3">ABC transporter domain-containing protein</fullName>
    </recommendedName>
</protein>
<evidence type="ECO:0000259" key="3">
    <source>
        <dbReference type="Pfam" id="PF00005"/>
    </source>
</evidence>
<dbReference type="GO" id="GO:0016887">
    <property type="term" value="F:ATP hydrolysis activity"/>
    <property type="evidence" value="ECO:0007669"/>
    <property type="project" value="InterPro"/>
</dbReference>